<dbReference type="PANTHER" id="PTHR11319:SF35">
    <property type="entry name" value="OUTER MEMBRANE PROTEIN PMPC-RELATED"/>
    <property type="match status" value="1"/>
</dbReference>
<keyword evidence="1" id="KW-0472">Membrane</keyword>
<keyword evidence="1" id="KW-1133">Transmembrane helix</keyword>
<evidence type="ECO:0008006" key="3">
    <source>
        <dbReference type="Google" id="ProtNLM"/>
    </source>
</evidence>
<evidence type="ECO:0000256" key="1">
    <source>
        <dbReference type="SAM" id="Phobius"/>
    </source>
</evidence>
<feature type="transmembrane region" description="Helical" evidence="1">
    <location>
        <begin position="74"/>
        <end position="98"/>
    </location>
</feature>
<sequence length="341" mass="38880">MTKRNVIAMVIIVYFFLYPFLVKETIKLFACVPIDDGEKENDPYTSRLKQKGQYLLVDTLHQCWSSEGWHRTAAIAVGVPSLVIFLILFPLTLAVFLASNTDRFQEEDFSTRFGFVYVGMHLSKWYWFFFAVFRTSALAMIGMLITDPGFQNLAAEFWLVFYLLITLVVSPYKMRTIQNMEIVSTLCILTLLYYNMWMLQIGIVEMHDYTVTFAVLIIFTIAIAALVLVVMGAFAYVAVAQGVNPRELKFKDIFIYAAQRSKDGMHLATRKMTHDQDSEIAQEKKISMYLQGQKSTNVVPSPKKRAKVLSSPPSEVVELDTAIEAVQLKQHPSLSTDLIEL</sequence>
<gene>
    <name evidence="2" type="ORF">QSP1433_LOCUS4906</name>
</gene>
<name>A0A7S2RM64_9STRA</name>
<reference evidence="2" key="1">
    <citation type="submission" date="2021-01" db="EMBL/GenBank/DDBJ databases">
        <authorList>
            <person name="Corre E."/>
            <person name="Pelletier E."/>
            <person name="Niang G."/>
            <person name="Scheremetjew M."/>
            <person name="Finn R."/>
            <person name="Kale V."/>
            <person name="Holt S."/>
            <person name="Cochrane G."/>
            <person name="Meng A."/>
            <person name="Brown T."/>
            <person name="Cohen L."/>
        </authorList>
    </citation>
    <scope>NUCLEOTIDE SEQUENCE</scope>
    <source>
        <strain evidence="2">NY070348D</strain>
    </source>
</reference>
<dbReference type="PANTHER" id="PTHR11319">
    <property type="entry name" value="G PROTEIN-COUPLED RECEPTOR-RELATED"/>
    <property type="match status" value="1"/>
</dbReference>
<feature type="transmembrane region" description="Helical" evidence="1">
    <location>
        <begin position="152"/>
        <end position="170"/>
    </location>
</feature>
<organism evidence="2">
    <name type="scientific">Mucochytrium quahogii</name>
    <dbReference type="NCBI Taxonomy" id="96639"/>
    <lineage>
        <taxon>Eukaryota</taxon>
        <taxon>Sar</taxon>
        <taxon>Stramenopiles</taxon>
        <taxon>Bigyra</taxon>
        <taxon>Labyrinthulomycetes</taxon>
        <taxon>Thraustochytrida</taxon>
        <taxon>Thraustochytriidae</taxon>
        <taxon>Mucochytrium</taxon>
    </lineage>
</organism>
<feature type="transmembrane region" description="Helical" evidence="1">
    <location>
        <begin position="182"/>
        <end position="203"/>
    </location>
</feature>
<dbReference type="EMBL" id="HBHK01007946">
    <property type="protein sequence ID" value="CAD9675010.1"/>
    <property type="molecule type" value="Transcribed_RNA"/>
</dbReference>
<feature type="transmembrane region" description="Helical" evidence="1">
    <location>
        <begin position="209"/>
        <end position="239"/>
    </location>
</feature>
<evidence type="ECO:0000313" key="2">
    <source>
        <dbReference type="EMBL" id="CAD9675010.1"/>
    </source>
</evidence>
<dbReference type="AlphaFoldDB" id="A0A7S2RM64"/>
<accession>A0A7S2RM64</accession>
<protein>
    <recommendedName>
        <fullName evidence="3">TRP C-terminal domain-containing protein</fullName>
    </recommendedName>
</protein>
<keyword evidence="1" id="KW-0812">Transmembrane</keyword>
<proteinExistence type="predicted"/>
<feature type="transmembrane region" description="Helical" evidence="1">
    <location>
        <begin position="5"/>
        <end position="22"/>
    </location>
</feature>